<evidence type="ECO:0000313" key="3">
    <source>
        <dbReference type="Proteomes" id="UP000692954"/>
    </source>
</evidence>
<gene>
    <name evidence="2" type="ORF">PSON_ATCC_30995.1.T1040123</name>
</gene>
<dbReference type="Proteomes" id="UP000692954">
    <property type="component" value="Unassembled WGS sequence"/>
</dbReference>
<organism evidence="2 3">
    <name type="scientific">Paramecium sonneborni</name>
    <dbReference type="NCBI Taxonomy" id="65129"/>
    <lineage>
        <taxon>Eukaryota</taxon>
        <taxon>Sar</taxon>
        <taxon>Alveolata</taxon>
        <taxon>Ciliophora</taxon>
        <taxon>Intramacronucleata</taxon>
        <taxon>Oligohymenophorea</taxon>
        <taxon>Peniculida</taxon>
        <taxon>Parameciidae</taxon>
        <taxon>Paramecium</taxon>
    </lineage>
</organism>
<dbReference type="AlphaFoldDB" id="A0A8S1QEG0"/>
<proteinExistence type="predicted"/>
<evidence type="ECO:0000313" key="2">
    <source>
        <dbReference type="EMBL" id="CAD8113853.1"/>
    </source>
</evidence>
<feature type="compositionally biased region" description="Low complexity" evidence="1">
    <location>
        <begin position="1"/>
        <end position="13"/>
    </location>
</feature>
<feature type="compositionally biased region" description="Basic and acidic residues" evidence="1">
    <location>
        <begin position="28"/>
        <end position="52"/>
    </location>
</feature>
<comment type="caution">
    <text evidence="2">The sequence shown here is derived from an EMBL/GenBank/DDBJ whole genome shotgun (WGS) entry which is preliminary data.</text>
</comment>
<dbReference type="EMBL" id="CAJJDN010000104">
    <property type="protein sequence ID" value="CAD8113853.1"/>
    <property type="molecule type" value="Genomic_DNA"/>
</dbReference>
<protein>
    <submittedName>
        <fullName evidence="2">Uncharacterized protein</fullName>
    </submittedName>
</protein>
<feature type="region of interest" description="Disordered" evidence="1">
    <location>
        <begin position="1"/>
        <end position="66"/>
    </location>
</feature>
<keyword evidence="3" id="KW-1185">Reference proteome</keyword>
<name>A0A8S1QEG0_9CILI</name>
<evidence type="ECO:0000256" key="1">
    <source>
        <dbReference type="SAM" id="MobiDB-lite"/>
    </source>
</evidence>
<accession>A0A8S1QEG0</accession>
<dbReference type="OrthoDB" id="300783at2759"/>
<sequence>MQQASQQQQSSWSNNEENDLEQNADGNLNKHQEGSRKKKKQDEHKQFEERLKNIPMSQKPDSKVYPEEWVNKWKQLLLKQQNKK</sequence>
<reference evidence="2" key="1">
    <citation type="submission" date="2021-01" db="EMBL/GenBank/DDBJ databases">
        <authorList>
            <consortium name="Genoscope - CEA"/>
            <person name="William W."/>
        </authorList>
    </citation>
    <scope>NUCLEOTIDE SEQUENCE</scope>
</reference>